<evidence type="ECO:0000256" key="7">
    <source>
        <dbReference type="ARBA" id="ARBA00023157"/>
    </source>
</evidence>
<keyword evidence="3 10" id="KW-0812">Transmembrane</keyword>
<keyword evidence="8" id="KW-0325">Glycoprotein</keyword>
<comment type="caution">
    <text evidence="9">Lacks conserved residue(s) required for the propagation of feature annotation.</text>
</comment>
<sequence>MMYYLGYILFGLCVTRADSTDPDPAKYSPNELKKNSFACEHRSVNLQCQEGLIRVLFANYGRANLYVCGMNDIARGWSVNCSANDSIRIVSERCDHKRSCDVIASNAIFGEPCPSTDKYLEIAYFCYDDKSARCAKPEGDLVNIEKQFYDDGETISITNRNCEAGYHPSSGDITLACKSGQWSKEISCVPDPAKYPLTQKTKTFACENRSAILHCKESLIRVLFANYGRANLYVCGMNDINSRWSVNCSANDSMRIVSERCDHKRSCDVNASNAIFGDPCWLTRKYMEIEYLCYHDKTLLQCESDIDFNNETWRIVAAGFVETHNCSNGYKGIVTRKCNAKGIYEQPVYNCTKEAIHDLLKMIKITTVAETIEGLRTAMRASPDNDNTTAEHQNIHVGDIEAATQIIQFIVNYIEINTSTIENVTDSFVDVVDNLISERATQSWGALMDKGGSAAVINVLDEFIFKVANNISVTQQNLTVAKENILIEIGTVDECSMIKFPDTEKNGNLPSWTSNRRTSIEVICSESGSLTFSGSLFRNLSSIMSTRNENATHVEINAPVLAFTIHKSRKESSERLDMTLVFQLFKTGLEKPSCSFWKMGNSSDQGFWSSDGCKMVEYNQQSGRVTCSCNHLTSFAVLMSPATIIDMIHHQALSAITVVGCSLSLGGLFTTAVIYACFWRMVKSNRAILLLNLCGALFFAYLAFLIGIKRTQPMGACTFTAVLLHYVYLVAFFLMLAEGGDIALMVMRPLAKWNVIPYFLAGAYGIPAIIVGISMGATQLDGYGNERFCWLTVESGLFWAFAGPVLAIVMANLIFLVLVLKKLFGVSAMSKKTDAEKIKAGVRSVFILLPVLGLTWVLGIFAVNKDTLVFQYLFAIFNSVQGFLIFLVQCVFDKKVRDALRQIKVTWFTTSDVRTGDTNVDSTQKSASRNIIASR</sequence>
<comment type="similarity">
    <text evidence="2">Belongs to the G-protein coupled receptor 2 family. Adhesion G-protein coupled receptor (ADGR) subfamily.</text>
</comment>
<keyword evidence="4" id="KW-0677">Repeat</keyword>
<dbReference type="InterPro" id="IPR043159">
    <property type="entry name" value="Lectin_gal-bd_sf"/>
</dbReference>
<dbReference type="PROSITE" id="PS50228">
    <property type="entry name" value="SUEL_LECTIN"/>
    <property type="match status" value="2"/>
</dbReference>
<dbReference type="PROSITE" id="PS50923">
    <property type="entry name" value="SUSHI"/>
    <property type="match status" value="1"/>
</dbReference>
<feature type="transmembrane region" description="Helical" evidence="10">
    <location>
        <begin position="652"/>
        <end position="675"/>
    </location>
</feature>
<evidence type="ECO:0000259" key="12">
    <source>
        <dbReference type="PROSITE" id="PS50221"/>
    </source>
</evidence>
<evidence type="ECO:0000313" key="16">
    <source>
        <dbReference type="EMBL" id="KAH3727007.1"/>
    </source>
</evidence>
<feature type="signal peptide" evidence="11">
    <location>
        <begin position="1"/>
        <end position="19"/>
    </location>
</feature>
<feature type="transmembrane region" description="Helical" evidence="10">
    <location>
        <begin position="869"/>
        <end position="892"/>
    </location>
</feature>
<dbReference type="InterPro" id="IPR046338">
    <property type="entry name" value="GAIN_dom_sf"/>
</dbReference>
<dbReference type="InterPro" id="IPR000436">
    <property type="entry name" value="Sushi_SCR_CCP_dom"/>
</dbReference>
<feature type="disulfide bond" evidence="9">
    <location>
        <begin position="134"/>
        <end position="177"/>
    </location>
</feature>
<dbReference type="Pfam" id="PF02140">
    <property type="entry name" value="SUEL_Lectin"/>
    <property type="match status" value="2"/>
</dbReference>
<comment type="subcellular location">
    <subcellularLocation>
        <location evidence="1">Membrane</location>
        <topology evidence="1">Multi-pass membrane protein</topology>
    </subcellularLocation>
</comment>
<dbReference type="Gene3D" id="2.60.220.50">
    <property type="match status" value="1"/>
</dbReference>
<evidence type="ECO:0000256" key="6">
    <source>
        <dbReference type="ARBA" id="ARBA00023136"/>
    </source>
</evidence>
<evidence type="ECO:0000256" key="11">
    <source>
        <dbReference type="SAM" id="SignalP"/>
    </source>
</evidence>
<feature type="domain" description="G-protein coupled receptors family 2 profile 2" evidence="14">
    <location>
        <begin position="653"/>
        <end position="893"/>
    </location>
</feature>
<dbReference type="InterPro" id="IPR057244">
    <property type="entry name" value="GAIN_B"/>
</dbReference>
<organism evidence="16 17">
    <name type="scientific">Dreissena polymorpha</name>
    <name type="common">Zebra mussel</name>
    <name type="synonym">Mytilus polymorpha</name>
    <dbReference type="NCBI Taxonomy" id="45954"/>
    <lineage>
        <taxon>Eukaryota</taxon>
        <taxon>Metazoa</taxon>
        <taxon>Spiralia</taxon>
        <taxon>Lophotrochozoa</taxon>
        <taxon>Mollusca</taxon>
        <taxon>Bivalvia</taxon>
        <taxon>Autobranchia</taxon>
        <taxon>Heteroconchia</taxon>
        <taxon>Euheterodonta</taxon>
        <taxon>Imparidentia</taxon>
        <taxon>Neoheterodontei</taxon>
        <taxon>Myida</taxon>
        <taxon>Dreissenoidea</taxon>
        <taxon>Dreissenidae</taxon>
        <taxon>Dreissena</taxon>
    </lineage>
</organism>
<dbReference type="InterPro" id="IPR000203">
    <property type="entry name" value="GPS"/>
</dbReference>
<reference evidence="16" key="1">
    <citation type="journal article" date="2019" name="bioRxiv">
        <title>The Genome of the Zebra Mussel, Dreissena polymorpha: A Resource for Invasive Species Research.</title>
        <authorList>
            <person name="McCartney M.A."/>
            <person name="Auch B."/>
            <person name="Kono T."/>
            <person name="Mallez S."/>
            <person name="Zhang Y."/>
            <person name="Obille A."/>
            <person name="Becker A."/>
            <person name="Abrahante J.E."/>
            <person name="Garbe J."/>
            <person name="Badalamenti J.P."/>
            <person name="Herman A."/>
            <person name="Mangelson H."/>
            <person name="Liachko I."/>
            <person name="Sullivan S."/>
            <person name="Sone E.D."/>
            <person name="Koren S."/>
            <person name="Silverstein K.A.T."/>
            <person name="Beckman K.B."/>
            <person name="Gohl D.M."/>
        </authorList>
    </citation>
    <scope>NUCLEOTIDE SEQUENCE</scope>
    <source>
        <strain evidence="16">Duluth1</strain>
        <tissue evidence="16">Whole animal</tissue>
    </source>
</reference>
<keyword evidence="5 10" id="KW-1133">Transmembrane helix</keyword>
<name>A0A9D4CL72_DREPO</name>
<dbReference type="CDD" id="cd15040">
    <property type="entry name" value="7tmB2_Adhesion"/>
    <property type="match status" value="1"/>
</dbReference>
<evidence type="ECO:0000256" key="9">
    <source>
        <dbReference type="PROSITE-ProRule" id="PRU00302"/>
    </source>
</evidence>
<dbReference type="InterPro" id="IPR000832">
    <property type="entry name" value="GPCR_2_secretin-like"/>
</dbReference>
<feature type="chain" id="PRO_5039045272" evidence="11">
    <location>
        <begin position="20"/>
        <end position="935"/>
    </location>
</feature>
<dbReference type="InterPro" id="IPR008077">
    <property type="entry name" value="GPCR_2_brain_angio_inhib"/>
</dbReference>
<feature type="domain" description="Sushi" evidence="15">
    <location>
        <begin position="132"/>
        <end position="190"/>
    </location>
</feature>
<comment type="caution">
    <text evidence="16">The sequence shown here is derived from an EMBL/GenBank/DDBJ whole genome shotgun (WGS) entry which is preliminary data.</text>
</comment>
<feature type="transmembrane region" description="Helical" evidence="10">
    <location>
        <begin position="841"/>
        <end position="863"/>
    </location>
</feature>
<dbReference type="Gene3D" id="1.20.1070.10">
    <property type="entry name" value="Rhodopsin 7-helix transmembrane proteins"/>
    <property type="match status" value="1"/>
</dbReference>
<feature type="domain" description="GAIN-B" evidence="12">
    <location>
        <begin position="476"/>
        <end position="645"/>
    </location>
</feature>
<evidence type="ECO:0000259" key="13">
    <source>
        <dbReference type="PROSITE" id="PS50228"/>
    </source>
</evidence>
<keyword evidence="9" id="KW-0768">Sushi</keyword>
<feature type="transmembrane region" description="Helical" evidence="10">
    <location>
        <begin position="797"/>
        <end position="820"/>
    </location>
</feature>
<evidence type="ECO:0000256" key="5">
    <source>
        <dbReference type="ARBA" id="ARBA00022989"/>
    </source>
</evidence>
<dbReference type="SMART" id="SM00303">
    <property type="entry name" value="GPS"/>
    <property type="match status" value="1"/>
</dbReference>
<dbReference type="PANTHER" id="PTHR12011:SF347">
    <property type="entry name" value="FI21270P1-RELATED"/>
    <property type="match status" value="1"/>
</dbReference>
<keyword evidence="7 9" id="KW-1015">Disulfide bond</keyword>
<gene>
    <name evidence="16" type="ORF">DPMN_052931</name>
</gene>
<evidence type="ECO:0000313" key="17">
    <source>
        <dbReference type="Proteomes" id="UP000828390"/>
    </source>
</evidence>
<dbReference type="AlphaFoldDB" id="A0A9D4CL72"/>
<evidence type="ECO:0000256" key="1">
    <source>
        <dbReference type="ARBA" id="ARBA00004141"/>
    </source>
</evidence>
<dbReference type="Gene3D" id="2.60.120.740">
    <property type="match status" value="2"/>
</dbReference>
<dbReference type="Pfam" id="PF01825">
    <property type="entry name" value="GPS"/>
    <property type="match status" value="1"/>
</dbReference>
<reference evidence="16" key="2">
    <citation type="submission" date="2020-11" db="EMBL/GenBank/DDBJ databases">
        <authorList>
            <person name="McCartney M.A."/>
            <person name="Auch B."/>
            <person name="Kono T."/>
            <person name="Mallez S."/>
            <person name="Becker A."/>
            <person name="Gohl D.M."/>
            <person name="Silverstein K.A.T."/>
            <person name="Koren S."/>
            <person name="Bechman K.B."/>
            <person name="Herman A."/>
            <person name="Abrahante J.E."/>
            <person name="Garbe J."/>
        </authorList>
    </citation>
    <scope>NUCLEOTIDE SEQUENCE</scope>
    <source>
        <strain evidence="16">Duluth1</strain>
        <tissue evidence="16">Whole animal</tissue>
    </source>
</reference>
<feature type="domain" description="SUEL-type lectin" evidence="13">
    <location>
        <begin position="38"/>
        <end position="127"/>
    </location>
</feature>
<dbReference type="FunFam" id="2.60.120.740:FF:000001">
    <property type="entry name" value="Adhesion G protein-coupled receptor L2"/>
    <property type="match status" value="2"/>
</dbReference>
<evidence type="ECO:0000256" key="3">
    <source>
        <dbReference type="ARBA" id="ARBA00022692"/>
    </source>
</evidence>
<dbReference type="GO" id="GO:0004930">
    <property type="term" value="F:G protein-coupled receptor activity"/>
    <property type="evidence" value="ECO:0007669"/>
    <property type="project" value="InterPro"/>
</dbReference>
<dbReference type="PRINTS" id="PR01694">
    <property type="entry name" value="BAIPRECURSOR"/>
</dbReference>
<dbReference type="PRINTS" id="PR00249">
    <property type="entry name" value="GPCRSECRETIN"/>
</dbReference>
<proteinExistence type="inferred from homology"/>
<evidence type="ECO:0000256" key="4">
    <source>
        <dbReference type="ARBA" id="ARBA00022737"/>
    </source>
</evidence>
<dbReference type="SUPFAM" id="SSF81321">
    <property type="entry name" value="Family A G protein-coupled receptor-like"/>
    <property type="match status" value="1"/>
</dbReference>
<feature type="transmembrane region" description="Helical" evidence="10">
    <location>
        <begin position="687"/>
        <end position="707"/>
    </location>
</feature>
<protein>
    <submittedName>
        <fullName evidence="16">Uncharacterized protein</fullName>
    </submittedName>
</protein>
<dbReference type="OrthoDB" id="10040049at2759"/>
<dbReference type="PANTHER" id="PTHR12011">
    <property type="entry name" value="ADHESION G-PROTEIN COUPLED RECEPTOR"/>
    <property type="match status" value="1"/>
</dbReference>
<dbReference type="PROSITE" id="PS50221">
    <property type="entry name" value="GAIN_B"/>
    <property type="match status" value="1"/>
</dbReference>
<dbReference type="GO" id="GO:0005886">
    <property type="term" value="C:plasma membrane"/>
    <property type="evidence" value="ECO:0007669"/>
    <property type="project" value="UniProtKB-SubCell"/>
</dbReference>
<dbReference type="EMBL" id="JAIWYP010000012">
    <property type="protein sequence ID" value="KAH3727007.1"/>
    <property type="molecule type" value="Genomic_DNA"/>
</dbReference>
<evidence type="ECO:0000256" key="10">
    <source>
        <dbReference type="SAM" id="Phobius"/>
    </source>
</evidence>
<feature type="transmembrane region" description="Helical" evidence="10">
    <location>
        <begin position="758"/>
        <end position="777"/>
    </location>
</feature>
<evidence type="ECO:0000259" key="14">
    <source>
        <dbReference type="PROSITE" id="PS50261"/>
    </source>
</evidence>
<dbReference type="InterPro" id="IPR000922">
    <property type="entry name" value="Lectin_gal-bd_dom"/>
</dbReference>
<feature type="transmembrane region" description="Helical" evidence="10">
    <location>
        <begin position="713"/>
        <end position="737"/>
    </location>
</feature>
<keyword evidence="6 10" id="KW-0472">Membrane</keyword>
<dbReference type="InterPro" id="IPR017981">
    <property type="entry name" value="GPCR_2-like_7TM"/>
</dbReference>
<keyword evidence="17" id="KW-1185">Reference proteome</keyword>
<dbReference type="CDD" id="cd22827">
    <property type="entry name" value="Gal_Rha_Lectin_SUL-I-like"/>
    <property type="match status" value="1"/>
</dbReference>
<dbReference type="PROSITE" id="PS50261">
    <property type="entry name" value="G_PROTEIN_RECEP_F2_4"/>
    <property type="match status" value="1"/>
</dbReference>
<accession>A0A9D4CL72</accession>
<dbReference type="Pfam" id="PF00002">
    <property type="entry name" value="7tm_2"/>
    <property type="match status" value="1"/>
</dbReference>
<feature type="domain" description="SUEL-type lectin" evidence="13">
    <location>
        <begin position="205"/>
        <end position="294"/>
    </location>
</feature>
<keyword evidence="11" id="KW-0732">Signal</keyword>
<dbReference type="Proteomes" id="UP000828390">
    <property type="component" value="Unassembled WGS sequence"/>
</dbReference>
<evidence type="ECO:0000259" key="15">
    <source>
        <dbReference type="PROSITE" id="PS50923"/>
    </source>
</evidence>
<evidence type="ECO:0000256" key="2">
    <source>
        <dbReference type="ARBA" id="ARBA00007343"/>
    </source>
</evidence>
<dbReference type="Gene3D" id="1.25.40.610">
    <property type="match status" value="1"/>
</dbReference>
<evidence type="ECO:0000256" key="8">
    <source>
        <dbReference type="ARBA" id="ARBA00023180"/>
    </source>
</evidence>
<dbReference type="GO" id="GO:0030246">
    <property type="term" value="F:carbohydrate binding"/>
    <property type="evidence" value="ECO:0007669"/>
    <property type="project" value="InterPro"/>
</dbReference>
<dbReference type="FunFam" id="1.20.1070.10:FF:000058">
    <property type="entry name" value="Adhesion G protein-coupled receptor F5"/>
    <property type="match status" value="1"/>
</dbReference>
<dbReference type="GO" id="GO:0007166">
    <property type="term" value="P:cell surface receptor signaling pathway"/>
    <property type="evidence" value="ECO:0007669"/>
    <property type="project" value="InterPro"/>
</dbReference>